<evidence type="ECO:0000313" key="2">
    <source>
        <dbReference type="EMBL" id="QHT18829.1"/>
    </source>
</evidence>
<feature type="compositionally biased region" description="Basic residues" evidence="1">
    <location>
        <begin position="138"/>
        <end position="160"/>
    </location>
</feature>
<feature type="region of interest" description="Disordered" evidence="1">
    <location>
        <begin position="42"/>
        <end position="77"/>
    </location>
</feature>
<proteinExistence type="predicted"/>
<reference evidence="2" key="1">
    <citation type="journal article" date="2020" name="Nature">
        <title>Giant virus diversity and host interactions through global metagenomics.</title>
        <authorList>
            <person name="Schulz F."/>
            <person name="Roux S."/>
            <person name="Paez-Espino D."/>
            <person name="Jungbluth S."/>
            <person name="Walsh D.A."/>
            <person name="Denef V.J."/>
            <person name="McMahon K.D."/>
            <person name="Konstantinidis K.T."/>
            <person name="Eloe-Fadrosh E.A."/>
            <person name="Kyrpides N.C."/>
            <person name="Woyke T."/>
        </authorList>
    </citation>
    <scope>NUCLEOTIDE SEQUENCE</scope>
    <source>
        <strain evidence="2">GVMAG-M-3300023174-49</strain>
    </source>
</reference>
<feature type="region of interest" description="Disordered" evidence="1">
    <location>
        <begin position="132"/>
        <end position="160"/>
    </location>
</feature>
<organism evidence="2">
    <name type="scientific">viral metagenome</name>
    <dbReference type="NCBI Taxonomy" id="1070528"/>
    <lineage>
        <taxon>unclassified sequences</taxon>
        <taxon>metagenomes</taxon>
        <taxon>organismal metagenomes</taxon>
    </lineage>
</organism>
<name>A0A6C0DS41_9ZZZZ</name>
<feature type="compositionally biased region" description="Basic and acidic residues" evidence="1">
    <location>
        <begin position="60"/>
        <end position="75"/>
    </location>
</feature>
<accession>A0A6C0DS41</accession>
<feature type="compositionally biased region" description="Acidic residues" evidence="1">
    <location>
        <begin position="42"/>
        <end position="59"/>
    </location>
</feature>
<evidence type="ECO:0000256" key="1">
    <source>
        <dbReference type="SAM" id="MobiDB-lite"/>
    </source>
</evidence>
<sequence length="160" mass="18740">MADNKEFVYVVIMNGELFIPNAFTTYENALDAVKETLDDLHDNEENDDWRDNEENEVDVDEGHKIGKKRNEDPNKDPNVTELYVEKAMNINIYKLEVKFPKAIIPPTLKSLSLGVIKKHNLTPKNETQRLVLEEKRGGTRRKRAKKTKRRRNVSKRKHIR</sequence>
<dbReference type="EMBL" id="MN739659">
    <property type="protein sequence ID" value="QHT18829.1"/>
    <property type="molecule type" value="Genomic_DNA"/>
</dbReference>
<protein>
    <submittedName>
        <fullName evidence="2">Uncharacterized protein</fullName>
    </submittedName>
</protein>
<dbReference type="AlphaFoldDB" id="A0A6C0DS41"/>